<dbReference type="InterPro" id="IPR036890">
    <property type="entry name" value="HATPase_C_sf"/>
</dbReference>
<evidence type="ECO:0000256" key="1">
    <source>
        <dbReference type="ARBA" id="ARBA00000085"/>
    </source>
</evidence>
<dbReference type="SMART" id="SM00388">
    <property type="entry name" value="HisKA"/>
    <property type="match status" value="1"/>
</dbReference>
<keyword evidence="6" id="KW-0902">Two-component regulatory system</keyword>
<dbReference type="InterPro" id="IPR005467">
    <property type="entry name" value="His_kinase_dom"/>
</dbReference>
<evidence type="ECO:0000259" key="10">
    <source>
        <dbReference type="PROSITE" id="PS50112"/>
    </source>
</evidence>
<dbReference type="GO" id="GO:0000155">
    <property type="term" value="F:phosphorelay sensor kinase activity"/>
    <property type="evidence" value="ECO:0007669"/>
    <property type="project" value="InterPro"/>
</dbReference>
<dbReference type="Pfam" id="PF00512">
    <property type="entry name" value="HisKA"/>
    <property type="match status" value="1"/>
</dbReference>
<dbReference type="InterPro" id="IPR003660">
    <property type="entry name" value="HAMP_dom"/>
</dbReference>
<dbReference type="Gene3D" id="3.30.450.20">
    <property type="entry name" value="PAS domain"/>
    <property type="match status" value="1"/>
</dbReference>
<dbReference type="PRINTS" id="PR00344">
    <property type="entry name" value="BCTRLSENSOR"/>
</dbReference>
<feature type="transmembrane region" description="Helical" evidence="8">
    <location>
        <begin position="12"/>
        <end position="33"/>
    </location>
</feature>
<dbReference type="GO" id="GO:0016036">
    <property type="term" value="P:cellular response to phosphate starvation"/>
    <property type="evidence" value="ECO:0007669"/>
    <property type="project" value="TreeGrafter"/>
</dbReference>
<dbReference type="PANTHER" id="PTHR45453">
    <property type="entry name" value="PHOSPHATE REGULON SENSOR PROTEIN PHOR"/>
    <property type="match status" value="1"/>
</dbReference>
<dbReference type="InterPro" id="IPR003661">
    <property type="entry name" value="HisK_dim/P_dom"/>
</dbReference>
<reference evidence="12" key="1">
    <citation type="submission" date="2019-08" db="EMBL/GenBank/DDBJ databases">
        <authorList>
            <person name="Kucharzyk K."/>
            <person name="Murdoch R.W."/>
            <person name="Higgins S."/>
            <person name="Loffler F."/>
        </authorList>
    </citation>
    <scope>NUCLEOTIDE SEQUENCE</scope>
</reference>
<dbReference type="SUPFAM" id="SSF55785">
    <property type="entry name" value="PYP-like sensor domain (PAS domain)"/>
    <property type="match status" value="1"/>
</dbReference>
<dbReference type="InterPro" id="IPR035965">
    <property type="entry name" value="PAS-like_dom_sf"/>
</dbReference>
<dbReference type="SUPFAM" id="SSF158472">
    <property type="entry name" value="HAMP domain-like"/>
    <property type="match status" value="1"/>
</dbReference>
<dbReference type="EC" id="2.7.13.3" evidence="2"/>
<gene>
    <name evidence="12" type="primary">walK_3</name>
    <name evidence="12" type="ORF">SDC9_56219</name>
</gene>
<dbReference type="FunFam" id="1.10.287.130:FF:000001">
    <property type="entry name" value="Two-component sensor histidine kinase"/>
    <property type="match status" value="1"/>
</dbReference>
<comment type="caution">
    <text evidence="12">The sequence shown here is derived from an EMBL/GenBank/DDBJ whole genome shotgun (WGS) entry which is preliminary data.</text>
</comment>
<evidence type="ECO:0000259" key="11">
    <source>
        <dbReference type="PROSITE" id="PS50885"/>
    </source>
</evidence>
<dbReference type="SMART" id="SM00387">
    <property type="entry name" value="HATPase_c"/>
    <property type="match status" value="1"/>
</dbReference>
<keyword evidence="8" id="KW-0812">Transmembrane</keyword>
<evidence type="ECO:0000256" key="5">
    <source>
        <dbReference type="ARBA" id="ARBA00022777"/>
    </source>
</evidence>
<dbReference type="EMBL" id="VSSQ01001625">
    <property type="protein sequence ID" value="MPM09896.1"/>
    <property type="molecule type" value="Genomic_DNA"/>
</dbReference>
<dbReference type="SUPFAM" id="SSF47384">
    <property type="entry name" value="Homodimeric domain of signal transducing histidine kinase"/>
    <property type="match status" value="1"/>
</dbReference>
<evidence type="ECO:0000313" key="12">
    <source>
        <dbReference type="EMBL" id="MPM09896.1"/>
    </source>
</evidence>
<dbReference type="SUPFAM" id="SSF55874">
    <property type="entry name" value="ATPase domain of HSP90 chaperone/DNA topoisomerase II/histidine kinase"/>
    <property type="match status" value="1"/>
</dbReference>
<dbReference type="CDD" id="cd00075">
    <property type="entry name" value="HATPase"/>
    <property type="match status" value="1"/>
</dbReference>
<keyword evidence="4 12" id="KW-0808">Transferase</keyword>
<dbReference type="Pfam" id="PF02518">
    <property type="entry name" value="HATPase_c"/>
    <property type="match status" value="1"/>
</dbReference>
<evidence type="ECO:0000256" key="2">
    <source>
        <dbReference type="ARBA" id="ARBA00012438"/>
    </source>
</evidence>
<proteinExistence type="predicted"/>
<accession>A0A644X192</accession>
<dbReference type="InterPro" id="IPR004358">
    <property type="entry name" value="Sig_transdc_His_kin-like_C"/>
</dbReference>
<dbReference type="InterPro" id="IPR050351">
    <property type="entry name" value="BphY/WalK/GraS-like"/>
</dbReference>
<keyword evidence="3" id="KW-0597">Phosphoprotein</keyword>
<dbReference type="PROSITE" id="PS50885">
    <property type="entry name" value="HAMP"/>
    <property type="match status" value="1"/>
</dbReference>
<evidence type="ECO:0000256" key="4">
    <source>
        <dbReference type="ARBA" id="ARBA00022679"/>
    </source>
</evidence>
<dbReference type="Gene3D" id="1.10.8.500">
    <property type="entry name" value="HAMP domain in histidine kinase"/>
    <property type="match status" value="1"/>
</dbReference>
<evidence type="ECO:0000256" key="7">
    <source>
        <dbReference type="ARBA" id="ARBA00023136"/>
    </source>
</evidence>
<dbReference type="CDD" id="cd06225">
    <property type="entry name" value="HAMP"/>
    <property type="match status" value="1"/>
</dbReference>
<dbReference type="InterPro" id="IPR036097">
    <property type="entry name" value="HisK_dim/P_sf"/>
</dbReference>
<feature type="transmembrane region" description="Helical" evidence="8">
    <location>
        <begin position="159"/>
        <end position="182"/>
    </location>
</feature>
<dbReference type="InterPro" id="IPR003594">
    <property type="entry name" value="HATPase_dom"/>
</dbReference>
<name>A0A644X192_9ZZZZ</name>
<evidence type="ECO:0000259" key="9">
    <source>
        <dbReference type="PROSITE" id="PS50109"/>
    </source>
</evidence>
<dbReference type="AlphaFoldDB" id="A0A644X192"/>
<dbReference type="Gene3D" id="3.30.565.10">
    <property type="entry name" value="Histidine kinase-like ATPase, C-terminal domain"/>
    <property type="match status" value="1"/>
</dbReference>
<dbReference type="SMART" id="SM00091">
    <property type="entry name" value="PAS"/>
    <property type="match status" value="1"/>
</dbReference>
<dbReference type="PANTHER" id="PTHR45453:SF1">
    <property type="entry name" value="PHOSPHATE REGULON SENSOR PROTEIN PHOR"/>
    <property type="match status" value="1"/>
</dbReference>
<comment type="catalytic activity">
    <reaction evidence="1">
        <text>ATP + protein L-histidine = ADP + protein N-phospho-L-histidine.</text>
        <dbReference type="EC" id="2.7.13.3"/>
    </reaction>
</comment>
<keyword evidence="8" id="KW-1133">Transmembrane helix</keyword>
<dbReference type="Pfam" id="PF13188">
    <property type="entry name" value="PAS_8"/>
    <property type="match status" value="1"/>
</dbReference>
<dbReference type="FunFam" id="3.30.565.10:FF:000006">
    <property type="entry name" value="Sensor histidine kinase WalK"/>
    <property type="match status" value="1"/>
</dbReference>
<feature type="domain" description="HAMP" evidence="11">
    <location>
        <begin position="183"/>
        <end position="235"/>
    </location>
</feature>
<evidence type="ECO:0000256" key="3">
    <source>
        <dbReference type="ARBA" id="ARBA00022553"/>
    </source>
</evidence>
<dbReference type="PROSITE" id="PS50109">
    <property type="entry name" value="HIS_KIN"/>
    <property type="match status" value="1"/>
</dbReference>
<evidence type="ECO:0000256" key="8">
    <source>
        <dbReference type="SAM" id="Phobius"/>
    </source>
</evidence>
<evidence type="ECO:0000256" key="6">
    <source>
        <dbReference type="ARBA" id="ARBA00023012"/>
    </source>
</evidence>
<protein>
    <recommendedName>
        <fullName evidence="2">histidine kinase</fullName>
        <ecNumber evidence="2">2.7.13.3</ecNumber>
    </recommendedName>
</protein>
<dbReference type="SMART" id="SM00304">
    <property type="entry name" value="HAMP"/>
    <property type="match status" value="1"/>
</dbReference>
<dbReference type="Pfam" id="PF00672">
    <property type="entry name" value="HAMP"/>
    <property type="match status" value="1"/>
</dbReference>
<dbReference type="GO" id="GO:0004721">
    <property type="term" value="F:phosphoprotein phosphatase activity"/>
    <property type="evidence" value="ECO:0007669"/>
    <property type="project" value="TreeGrafter"/>
</dbReference>
<feature type="domain" description="PAS" evidence="10">
    <location>
        <begin position="240"/>
        <end position="276"/>
    </location>
</feature>
<organism evidence="12">
    <name type="scientific">bioreactor metagenome</name>
    <dbReference type="NCBI Taxonomy" id="1076179"/>
    <lineage>
        <taxon>unclassified sequences</taxon>
        <taxon>metagenomes</taxon>
        <taxon>ecological metagenomes</taxon>
    </lineage>
</organism>
<dbReference type="Gene3D" id="1.10.287.130">
    <property type="match status" value="1"/>
</dbReference>
<keyword evidence="7 8" id="KW-0472">Membrane</keyword>
<feature type="domain" description="Histidine kinase" evidence="9">
    <location>
        <begin position="364"/>
        <end position="579"/>
    </location>
</feature>
<dbReference type="PROSITE" id="PS50112">
    <property type="entry name" value="PAS"/>
    <property type="match status" value="1"/>
</dbReference>
<dbReference type="GO" id="GO:0005886">
    <property type="term" value="C:plasma membrane"/>
    <property type="evidence" value="ECO:0007669"/>
    <property type="project" value="TreeGrafter"/>
</dbReference>
<sequence length="579" mass="64025">MRSSLQIKMVLIMVLLAVSVMLVVGTMLVNNVISFYNDDFLRQVQTFFDADMMESLEAAAASGVDVLDDRMILYASQIGIDTYRNFYILDPEGNLLKGSNEELGGDLEMTPNLLAGLSGRVGESLNVAARYMDYAVPVAGYVIYIKDSKDEVRDLTWEIVLIIIETMLVTLIIAILLSFLLARTITNPIEKLTGGAVKIAAGDFSEPLPVSSADEIGTLTVTFNTMAEVLKKTLDDVEGERNKFKTIFLYLTDGVAVFDASGTLLHINRAAFDMLGGHWDENKSLFEDVFPSEVVGFSPADLKDGGSAAPVRDITSGERRLKAYFASFELPQQSGSMSEGLIAVLHDVTEQERLNNSRREFIANVSHELRTPLTNIKSYTETVLDSPELPDETRRSFLQVVLNESDRMIRIVKDLLTLSRLDSDKLDLRPRPFDVAAMLRRVYTAMRIDAENHQHTLTLNIGELGEIMGDVERIEQVVVNIVSNSVKYTPDGGHIDIAAVRNDSELVISVADNGLGISEKDQHRIFERFYRVDKARSRERGGTGLGLAIAKEIVEASGGSITLASKLGEFTRVEVRLPV</sequence>
<keyword evidence="5 12" id="KW-0418">Kinase</keyword>
<dbReference type="InterPro" id="IPR000014">
    <property type="entry name" value="PAS"/>
</dbReference>
<dbReference type="CDD" id="cd00082">
    <property type="entry name" value="HisKA"/>
    <property type="match status" value="1"/>
</dbReference>